<reference evidence="1 2" key="1">
    <citation type="journal article" date="2014" name="Int. J. Syst. Evol. Microbiol.">
        <title>Complete genome sequence of Corynebacterium casei LMG S-19264T (=DSM 44701T), isolated from a smear-ripened cheese.</title>
        <authorList>
            <consortium name="US DOE Joint Genome Institute (JGI-PGF)"/>
            <person name="Walter F."/>
            <person name="Albersmeier A."/>
            <person name="Kalinowski J."/>
            <person name="Ruckert C."/>
        </authorList>
    </citation>
    <scope>NUCLEOTIDE SEQUENCE [LARGE SCALE GENOMIC DNA]</scope>
    <source>
        <strain evidence="1 2">NBRC 112289</strain>
    </source>
</reference>
<gene>
    <name evidence="1" type="ORF">GCM10025874_12230</name>
</gene>
<accession>A0AA37UDX7</accession>
<dbReference type="InterPro" id="IPR029057">
    <property type="entry name" value="PRTase-like"/>
</dbReference>
<dbReference type="SUPFAM" id="SSF53271">
    <property type="entry name" value="PRTase-like"/>
    <property type="match status" value="1"/>
</dbReference>
<dbReference type="Proteomes" id="UP001157160">
    <property type="component" value="Unassembled WGS sequence"/>
</dbReference>
<dbReference type="PANTHER" id="PTHR47505">
    <property type="entry name" value="DNA UTILIZATION PROTEIN YHGH"/>
    <property type="match status" value="1"/>
</dbReference>
<evidence type="ECO:0000313" key="1">
    <source>
        <dbReference type="EMBL" id="GMA27970.1"/>
    </source>
</evidence>
<keyword evidence="2" id="KW-1185">Reference proteome</keyword>
<name>A0AA37UDX7_9MICO</name>
<dbReference type="RefSeq" id="WP_284231020.1">
    <property type="nucleotide sequence ID" value="NZ_BSUL01000001.1"/>
</dbReference>
<dbReference type="AlphaFoldDB" id="A0AA37UDX7"/>
<evidence type="ECO:0000313" key="2">
    <source>
        <dbReference type="Proteomes" id="UP001157160"/>
    </source>
</evidence>
<dbReference type="InterPro" id="IPR051910">
    <property type="entry name" value="ComF/GntX_DNA_util-trans"/>
</dbReference>
<proteinExistence type="predicted"/>
<organism evidence="1 2">
    <name type="scientific">Arenivirga flava</name>
    <dbReference type="NCBI Taxonomy" id="1930060"/>
    <lineage>
        <taxon>Bacteria</taxon>
        <taxon>Bacillati</taxon>
        <taxon>Actinomycetota</taxon>
        <taxon>Actinomycetes</taxon>
        <taxon>Micrococcales</taxon>
        <taxon>Microbacteriaceae</taxon>
        <taxon>Arenivirga</taxon>
    </lineage>
</organism>
<sequence>MPLPPILTEALAVVLPDRCAGCGRDGAVLCPGCSSSLRGLRPAVVVPRHGGPVHAAWPYEGAARAALLAFKESGRTDLATPLAAALAGALRAALPDGGRPIAVVPVPPSPAGDRRRGYRPVELLLRRAGLRPTRLLRTRGEGGAQQKTLDRVGRAAAREGAFRVVRAEERMRDRDAILVDDVGASLAAAQAELEAAGARVLGRAVLCATAERIPRTSAPEGW</sequence>
<dbReference type="EMBL" id="BSUL01000001">
    <property type="protein sequence ID" value="GMA27970.1"/>
    <property type="molecule type" value="Genomic_DNA"/>
</dbReference>
<evidence type="ECO:0008006" key="3">
    <source>
        <dbReference type="Google" id="ProtNLM"/>
    </source>
</evidence>
<dbReference type="PANTHER" id="PTHR47505:SF1">
    <property type="entry name" value="DNA UTILIZATION PROTEIN YHGH"/>
    <property type="match status" value="1"/>
</dbReference>
<dbReference type="Gene3D" id="3.40.50.2020">
    <property type="match status" value="1"/>
</dbReference>
<comment type="caution">
    <text evidence="1">The sequence shown here is derived from an EMBL/GenBank/DDBJ whole genome shotgun (WGS) entry which is preliminary data.</text>
</comment>
<protein>
    <recommendedName>
        <fullName evidence="3">ComF family protein</fullName>
    </recommendedName>
</protein>